<dbReference type="Pfam" id="PF00650">
    <property type="entry name" value="CRAL_TRIO"/>
    <property type="match status" value="1"/>
</dbReference>
<dbReference type="Gene3D" id="3.40.525.10">
    <property type="entry name" value="CRAL-TRIO lipid binding domain"/>
    <property type="match status" value="1"/>
</dbReference>
<feature type="domain" description="CRAL-TRIO" evidence="3">
    <location>
        <begin position="161"/>
        <end position="289"/>
    </location>
</feature>
<dbReference type="InterPro" id="IPR049227">
    <property type="entry name" value="DUF6824"/>
</dbReference>
<dbReference type="Proteomes" id="UP001295423">
    <property type="component" value="Unassembled WGS sequence"/>
</dbReference>
<feature type="region of interest" description="Disordered" evidence="2">
    <location>
        <begin position="433"/>
        <end position="458"/>
    </location>
</feature>
<dbReference type="Pfam" id="PF20710">
    <property type="entry name" value="DUF6824"/>
    <property type="match status" value="1"/>
</dbReference>
<keyword evidence="6" id="KW-1185">Reference proteome</keyword>
<dbReference type="AlphaFoldDB" id="A0AAD2FDW1"/>
<feature type="compositionally biased region" description="Polar residues" evidence="2">
    <location>
        <begin position="441"/>
        <end position="458"/>
    </location>
</feature>
<evidence type="ECO:0000313" key="6">
    <source>
        <dbReference type="Proteomes" id="UP001295423"/>
    </source>
</evidence>
<dbReference type="SUPFAM" id="SSF52087">
    <property type="entry name" value="CRAL/TRIO domain"/>
    <property type="match status" value="1"/>
</dbReference>
<feature type="region of interest" description="Disordered" evidence="2">
    <location>
        <begin position="1"/>
        <end position="24"/>
    </location>
</feature>
<evidence type="ECO:0008006" key="7">
    <source>
        <dbReference type="Google" id="ProtNLM"/>
    </source>
</evidence>
<evidence type="ECO:0000256" key="2">
    <source>
        <dbReference type="SAM" id="MobiDB-lite"/>
    </source>
</evidence>
<dbReference type="CDD" id="cd00170">
    <property type="entry name" value="SEC14"/>
    <property type="match status" value="1"/>
</dbReference>
<sequence>MEEEDEVQIEERIKESGYKGSFPQTEEEANAVDDLLANELAELSLLEQDKATFDLHGISTEIEETEELIESSLKEMEKEIHNIKKKPAFEKAVKLNPNYVNSRQFRIRFLRCEFFKCKNAAKRLVFHFEKKEVLFGDGEVLGRDVHLSDLSSPQDIEHVKSGGIQVLPTRDIAGRSVLLWMPGNFKGKKYILKSTQRLFYYVVDSASREEETQKKGFVTVFWNIGPRGMPPTIALFKNLHAIRLAMPHRMCGLHFCFDYKALRPMVSGMRYFMDKHARKRFRVHYGDEQKVAFQLQTYGIPFDDGSPMKVINGQFNLTWHQNWLQLRQAQEGGSTDQKQRITIPHRFDVLFGRGNNAREHTGNLRATHLVNMHQKNYDEANRFAKTSISEKLVGIIKESGGKFLKWEDSGWVEVEDDIARDKVSHWFRLNRQKGNQKEASVETQKQKRPFNQTLESSS</sequence>
<feature type="domain" description="DUF6824" evidence="4">
    <location>
        <begin position="348"/>
        <end position="428"/>
    </location>
</feature>
<evidence type="ECO:0000259" key="4">
    <source>
        <dbReference type="Pfam" id="PF20710"/>
    </source>
</evidence>
<keyword evidence="1" id="KW-0175">Coiled coil</keyword>
<organism evidence="5 6">
    <name type="scientific">Cylindrotheca closterium</name>
    <dbReference type="NCBI Taxonomy" id="2856"/>
    <lineage>
        <taxon>Eukaryota</taxon>
        <taxon>Sar</taxon>
        <taxon>Stramenopiles</taxon>
        <taxon>Ochrophyta</taxon>
        <taxon>Bacillariophyta</taxon>
        <taxon>Bacillariophyceae</taxon>
        <taxon>Bacillariophycidae</taxon>
        <taxon>Bacillariales</taxon>
        <taxon>Bacillariaceae</taxon>
        <taxon>Cylindrotheca</taxon>
    </lineage>
</organism>
<dbReference type="InterPro" id="IPR001251">
    <property type="entry name" value="CRAL-TRIO_dom"/>
</dbReference>
<evidence type="ECO:0000259" key="3">
    <source>
        <dbReference type="Pfam" id="PF00650"/>
    </source>
</evidence>
<reference evidence="5" key="1">
    <citation type="submission" date="2023-08" db="EMBL/GenBank/DDBJ databases">
        <authorList>
            <person name="Audoor S."/>
            <person name="Bilcke G."/>
        </authorList>
    </citation>
    <scope>NUCLEOTIDE SEQUENCE</scope>
</reference>
<dbReference type="InterPro" id="IPR036865">
    <property type="entry name" value="CRAL-TRIO_dom_sf"/>
</dbReference>
<accession>A0AAD2FDW1</accession>
<comment type="caution">
    <text evidence="5">The sequence shown here is derived from an EMBL/GenBank/DDBJ whole genome shotgun (WGS) entry which is preliminary data.</text>
</comment>
<feature type="coiled-coil region" evidence="1">
    <location>
        <begin position="59"/>
        <end position="86"/>
    </location>
</feature>
<dbReference type="EMBL" id="CAKOGP040000335">
    <property type="protein sequence ID" value="CAJ1934428.1"/>
    <property type="molecule type" value="Genomic_DNA"/>
</dbReference>
<protein>
    <recommendedName>
        <fullName evidence="7">CRAL-TRIO domain-containing protein</fullName>
    </recommendedName>
</protein>
<evidence type="ECO:0000313" key="5">
    <source>
        <dbReference type="EMBL" id="CAJ1934428.1"/>
    </source>
</evidence>
<name>A0AAD2FDW1_9STRA</name>
<gene>
    <name evidence="5" type="ORF">CYCCA115_LOCUS3768</name>
</gene>
<evidence type="ECO:0000256" key="1">
    <source>
        <dbReference type="SAM" id="Coils"/>
    </source>
</evidence>
<proteinExistence type="predicted"/>